<dbReference type="AlphaFoldDB" id="A0A368C7N9"/>
<dbReference type="GO" id="GO:0009236">
    <property type="term" value="P:cobalamin biosynthetic process"/>
    <property type="evidence" value="ECO:0007669"/>
    <property type="project" value="InterPro"/>
</dbReference>
<comment type="similarity">
    <text evidence="2 8">Belongs to the SAICAR synthetase family.</text>
</comment>
<dbReference type="HAMAP" id="MF_00137">
    <property type="entry name" value="SAICAR_synth"/>
    <property type="match status" value="1"/>
</dbReference>
<dbReference type="NCBIfam" id="TIGR00081">
    <property type="entry name" value="purC"/>
    <property type="match status" value="1"/>
</dbReference>
<organism evidence="10 11">
    <name type="scientific">SAR86 cluster bacterium</name>
    <dbReference type="NCBI Taxonomy" id="2030880"/>
    <lineage>
        <taxon>Bacteria</taxon>
        <taxon>Pseudomonadati</taxon>
        <taxon>Pseudomonadota</taxon>
        <taxon>Gammaproteobacteria</taxon>
        <taxon>SAR86 cluster</taxon>
    </lineage>
</organism>
<evidence type="ECO:0000256" key="5">
    <source>
        <dbReference type="ARBA" id="ARBA00022755"/>
    </source>
</evidence>
<evidence type="ECO:0000313" key="11">
    <source>
        <dbReference type="Proteomes" id="UP000252915"/>
    </source>
</evidence>
<dbReference type="GO" id="GO:0005524">
    <property type="term" value="F:ATP binding"/>
    <property type="evidence" value="ECO:0007669"/>
    <property type="project" value="UniProtKB-KW"/>
</dbReference>
<dbReference type="PANTHER" id="PTHR43599">
    <property type="entry name" value="MULTIFUNCTIONAL PROTEIN ADE2"/>
    <property type="match status" value="1"/>
</dbReference>
<dbReference type="InterPro" id="IPR028923">
    <property type="entry name" value="SAICAR_synt/ADE2_N"/>
</dbReference>
<evidence type="ECO:0000256" key="3">
    <source>
        <dbReference type="ARBA" id="ARBA00022598"/>
    </source>
</evidence>
<proteinExistence type="inferred from homology"/>
<dbReference type="CDD" id="cd01415">
    <property type="entry name" value="SAICAR_synt_PurC"/>
    <property type="match status" value="1"/>
</dbReference>
<dbReference type="InterPro" id="IPR050089">
    <property type="entry name" value="SAICAR_synthetase"/>
</dbReference>
<evidence type="ECO:0000256" key="1">
    <source>
        <dbReference type="ARBA" id="ARBA00004672"/>
    </source>
</evidence>
<dbReference type="Gene3D" id="3.30.200.20">
    <property type="entry name" value="Phosphorylase Kinase, domain 1"/>
    <property type="match status" value="1"/>
</dbReference>
<comment type="catalytic activity">
    <reaction evidence="7 8">
        <text>5-amino-1-(5-phospho-D-ribosyl)imidazole-4-carboxylate + L-aspartate + ATP = (2S)-2-[5-amino-1-(5-phospho-beta-D-ribosyl)imidazole-4-carboxamido]succinate + ADP + phosphate + 2 H(+)</text>
        <dbReference type="Rhea" id="RHEA:22628"/>
        <dbReference type="ChEBI" id="CHEBI:15378"/>
        <dbReference type="ChEBI" id="CHEBI:29991"/>
        <dbReference type="ChEBI" id="CHEBI:30616"/>
        <dbReference type="ChEBI" id="CHEBI:43474"/>
        <dbReference type="ChEBI" id="CHEBI:58443"/>
        <dbReference type="ChEBI" id="CHEBI:77657"/>
        <dbReference type="ChEBI" id="CHEBI:456216"/>
        <dbReference type="EC" id="6.3.2.6"/>
    </reaction>
</comment>
<evidence type="ECO:0000256" key="7">
    <source>
        <dbReference type="ARBA" id="ARBA00048475"/>
    </source>
</evidence>
<dbReference type="Gene3D" id="3.30.470.20">
    <property type="entry name" value="ATP-grasp fold, B domain"/>
    <property type="match status" value="1"/>
</dbReference>
<evidence type="ECO:0000313" key="10">
    <source>
        <dbReference type="EMBL" id="RCL45511.1"/>
    </source>
</evidence>
<dbReference type="EC" id="6.3.2.6" evidence="8"/>
<protein>
    <recommendedName>
        <fullName evidence="8">Phosphoribosylaminoimidazole-succinocarboxamide synthase</fullName>
        <ecNumber evidence="8">6.3.2.6</ecNumber>
    </recommendedName>
    <alternativeName>
        <fullName evidence="8">SAICAR synthetase</fullName>
    </alternativeName>
</protein>
<accession>A0A368C7N9</accession>
<evidence type="ECO:0000256" key="4">
    <source>
        <dbReference type="ARBA" id="ARBA00022741"/>
    </source>
</evidence>
<gene>
    <name evidence="8" type="primary">purC</name>
    <name evidence="10" type="ORF">DBW92_00820</name>
</gene>
<evidence type="ECO:0000256" key="2">
    <source>
        <dbReference type="ARBA" id="ARBA00010190"/>
    </source>
</evidence>
<dbReference type="FunFam" id="3.30.470.20:FF:000006">
    <property type="entry name" value="Phosphoribosylaminoimidazole-succinocarboxamide synthase"/>
    <property type="match status" value="1"/>
</dbReference>
<dbReference type="SUPFAM" id="SSF56104">
    <property type="entry name" value="SAICAR synthase-like"/>
    <property type="match status" value="1"/>
</dbReference>
<dbReference type="UniPathway" id="UPA00074">
    <property type="reaction ID" value="UER00131"/>
</dbReference>
<keyword evidence="4 8" id="KW-0547">Nucleotide-binding</keyword>
<dbReference type="PANTHER" id="PTHR43599:SF3">
    <property type="entry name" value="SI:DKEY-6E2.2"/>
    <property type="match status" value="1"/>
</dbReference>
<dbReference type="InterPro" id="IPR018236">
    <property type="entry name" value="SAICAR_synthetase_CS"/>
</dbReference>
<dbReference type="GO" id="GO:0005829">
    <property type="term" value="C:cytosol"/>
    <property type="evidence" value="ECO:0007669"/>
    <property type="project" value="TreeGrafter"/>
</dbReference>
<dbReference type="Proteomes" id="UP000252915">
    <property type="component" value="Unassembled WGS sequence"/>
</dbReference>
<sequence>MKKLNEITTGKAKSLYTTDASDQLIMHFRDDTSAFDGKKKEALLGKGAVNNQFNAFIMEHLEAKGVNTHHIEVLNSTDSLVYKLEMFPIECVVRNRATGSICRRLGTKDGLILDTPLFEFFLKDDELGDPLITDEHILSFGWAGEEDIKEMKEITLNINTILCELFLSSNLILVDFKVEFGLFDGKLLLADEFTPDGCRLWDTETLAKMDKDRFRQGLGDVVESYHQVADRLGMNIKLD</sequence>
<keyword evidence="3 8" id="KW-0436">Ligase</keyword>
<keyword evidence="5 8" id="KW-0658">Purine biosynthesis</keyword>
<dbReference type="GO" id="GO:0004639">
    <property type="term" value="F:phosphoribosylaminoimidazolesuccinocarboxamide synthase activity"/>
    <property type="evidence" value="ECO:0007669"/>
    <property type="project" value="UniProtKB-UniRule"/>
</dbReference>
<feature type="domain" description="SAICAR synthetase/ADE2 N-terminal" evidence="9">
    <location>
        <begin position="7"/>
        <end position="231"/>
    </location>
</feature>
<dbReference type="EMBL" id="QOPI01000002">
    <property type="protein sequence ID" value="RCL45511.1"/>
    <property type="molecule type" value="Genomic_DNA"/>
</dbReference>
<dbReference type="PROSITE" id="PS01057">
    <property type="entry name" value="SAICAR_SYNTHETASE_1"/>
    <property type="match status" value="1"/>
</dbReference>
<evidence type="ECO:0000259" key="9">
    <source>
        <dbReference type="Pfam" id="PF01259"/>
    </source>
</evidence>
<comment type="pathway">
    <text evidence="1 8">Purine metabolism; IMP biosynthesis via de novo pathway; 5-amino-1-(5-phospho-D-ribosyl)imidazole-4-carboxamide from 5-amino-1-(5-phospho-D-ribosyl)imidazole-4-carboxylate: step 1/2.</text>
</comment>
<dbReference type="InterPro" id="IPR001636">
    <property type="entry name" value="SAICAR_synth"/>
</dbReference>
<dbReference type="GO" id="GO:0006189">
    <property type="term" value="P:'de novo' IMP biosynthetic process"/>
    <property type="evidence" value="ECO:0007669"/>
    <property type="project" value="UniProtKB-UniRule"/>
</dbReference>
<evidence type="ECO:0000256" key="6">
    <source>
        <dbReference type="ARBA" id="ARBA00022840"/>
    </source>
</evidence>
<evidence type="ECO:0000256" key="8">
    <source>
        <dbReference type="HAMAP-Rule" id="MF_00137"/>
    </source>
</evidence>
<comment type="caution">
    <text evidence="10">The sequence shown here is derived from an EMBL/GenBank/DDBJ whole genome shotgun (WGS) entry which is preliminary data.</text>
</comment>
<keyword evidence="6 8" id="KW-0067">ATP-binding</keyword>
<name>A0A368C7N9_9GAMM</name>
<dbReference type="InterPro" id="IPR033934">
    <property type="entry name" value="SAICAR_synt_PurC"/>
</dbReference>
<dbReference type="Pfam" id="PF01259">
    <property type="entry name" value="SAICAR_synt"/>
    <property type="match status" value="1"/>
</dbReference>
<reference evidence="10 11" key="1">
    <citation type="journal article" date="2018" name="Microbiome">
        <title>Fine metagenomic profile of the Mediterranean stratified and mixed water columns revealed by assembly and recruitment.</title>
        <authorList>
            <person name="Haro-Moreno J.M."/>
            <person name="Lopez-Perez M."/>
            <person name="De La Torre J.R."/>
            <person name="Picazo A."/>
            <person name="Camacho A."/>
            <person name="Rodriguez-Valera F."/>
        </authorList>
    </citation>
    <scope>NUCLEOTIDE SEQUENCE [LARGE SCALE GENOMIC DNA]</scope>
    <source>
        <strain evidence="10">MED-G78</strain>
    </source>
</reference>